<organism evidence="2 3">
    <name type="scientific">Sitophilus oryzae</name>
    <name type="common">Rice weevil</name>
    <name type="synonym">Curculio oryzae</name>
    <dbReference type="NCBI Taxonomy" id="7048"/>
    <lineage>
        <taxon>Eukaryota</taxon>
        <taxon>Metazoa</taxon>
        <taxon>Ecdysozoa</taxon>
        <taxon>Arthropoda</taxon>
        <taxon>Hexapoda</taxon>
        <taxon>Insecta</taxon>
        <taxon>Pterygota</taxon>
        <taxon>Neoptera</taxon>
        <taxon>Endopterygota</taxon>
        <taxon>Coleoptera</taxon>
        <taxon>Polyphaga</taxon>
        <taxon>Cucujiformia</taxon>
        <taxon>Curculionidae</taxon>
        <taxon>Dryophthorinae</taxon>
        <taxon>Sitophilus</taxon>
    </lineage>
</organism>
<name>A0A6J2YAQ7_SITOR</name>
<dbReference type="KEGG" id="soy:115885715"/>
<dbReference type="GeneID" id="115885715"/>
<accession>A0A6J2YAQ7</accession>
<keyword evidence="2" id="KW-1185">Reference proteome</keyword>
<dbReference type="OrthoDB" id="7456782at2759"/>
<evidence type="ECO:0000256" key="1">
    <source>
        <dbReference type="SAM" id="MobiDB-lite"/>
    </source>
</evidence>
<dbReference type="RefSeq" id="XP_030760562.1">
    <property type="nucleotide sequence ID" value="XM_030904702.1"/>
</dbReference>
<dbReference type="InterPro" id="IPR013083">
    <property type="entry name" value="Znf_RING/FYVE/PHD"/>
</dbReference>
<dbReference type="SUPFAM" id="SSF57903">
    <property type="entry name" value="FYVE/PHD zinc finger"/>
    <property type="match status" value="1"/>
</dbReference>
<reference evidence="3" key="1">
    <citation type="submission" date="2025-08" db="UniProtKB">
        <authorList>
            <consortium name="RefSeq"/>
        </authorList>
    </citation>
    <scope>IDENTIFICATION</scope>
    <source>
        <tissue evidence="3">Gonads</tissue>
    </source>
</reference>
<proteinExistence type="predicted"/>
<evidence type="ECO:0000313" key="3">
    <source>
        <dbReference type="RefSeq" id="XP_030760562.1"/>
    </source>
</evidence>
<sequence>MQQDQDEISNEKIDAREDEENNPPLKKIITLQEISPVPKASGTRKRMTRKTLTGVLTITPNLEELKKKEEKKIRGNVRQCKRNILSQSCSITQTETDEEDPLATEDSEDDVACLYCNDLFRNSRSREAWISCMKCRNWAHCECAGVSPKQKKFICEVCQD</sequence>
<evidence type="ECO:0000313" key="2">
    <source>
        <dbReference type="Proteomes" id="UP000504635"/>
    </source>
</evidence>
<dbReference type="AlphaFoldDB" id="A0A6J2YAQ7"/>
<dbReference type="InterPro" id="IPR011011">
    <property type="entry name" value="Znf_FYVE_PHD"/>
</dbReference>
<protein>
    <submittedName>
        <fullName evidence="3">PHD finger protein ALFIN-LIKE 7-like</fullName>
    </submittedName>
</protein>
<dbReference type="Gene3D" id="3.30.40.10">
    <property type="entry name" value="Zinc/RING finger domain, C3HC4 (zinc finger)"/>
    <property type="match status" value="1"/>
</dbReference>
<gene>
    <name evidence="3" type="primary">LOC115885715</name>
</gene>
<feature type="region of interest" description="Disordered" evidence="1">
    <location>
        <begin position="1"/>
        <end position="25"/>
    </location>
</feature>
<dbReference type="InParanoid" id="A0A6J2YAQ7"/>
<dbReference type="Proteomes" id="UP000504635">
    <property type="component" value="Unplaced"/>
</dbReference>